<dbReference type="AlphaFoldDB" id="A0A0G9GYP4"/>
<accession>A0A0G9GYP4</accession>
<comment type="caution">
    <text evidence="1">The sequence shown here is derived from an EMBL/GenBank/DDBJ whole genome shotgun (WGS) entry which is preliminary data.</text>
</comment>
<reference evidence="1 2" key="1">
    <citation type="journal article" date="2015" name="Antonie Van Leeuwenhoek">
        <title>A phylogenomic and molecular marker based taxonomic framework for the order Xanthomonadales: proposal to transfer the families Algiphilaceae and Solimonadaceae to the order Nevskiales ord. nov. and to create a new family within the order Xanthomonadales, the family Rhodanobacteraceae fam. nov., containing the genus Rhodanobacter and its closest relatives.</title>
        <authorList>
            <person name="Naushad S."/>
            <person name="Adeolu M."/>
            <person name="Wong S."/>
            <person name="Sohail M."/>
            <person name="Schellhorn H.E."/>
            <person name="Gupta R.S."/>
        </authorList>
    </citation>
    <scope>NUCLEOTIDE SEQUENCE [LARGE SCALE GENOMIC DNA]</scope>
    <source>
        <strain evidence="1 2">DSM 16301</strain>
    </source>
</reference>
<organism evidence="1 2">
    <name type="scientific">Dyella japonica DSM 16301</name>
    <dbReference type="NCBI Taxonomy" id="1440762"/>
    <lineage>
        <taxon>Bacteria</taxon>
        <taxon>Pseudomonadati</taxon>
        <taxon>Pseudomonadota</taxon>
        <taxon>Gammaproteobacteria</taxon>
        <taxon>Lysobacterales</taxon>
        <taxon>Rhodanobacteraceae</taxon>
        <taxon>Dyella</taxon>
    </lineage>
</organism>
<dbReference type="Proteomes" id="UP000035481">
    <property type="component" value="Unassembled WGS sequence"/>
</dbReference>
<evidence type="ECO:0000313" key="2">
    <source>
        <dbReference type="Proteomes" id="UP000035481"/>
    </source>
</evidence>
<gene>
    <name evidence="1" type="ORF">Y882_17870</name>
</gene>
<name>A0A0G9GYP4_9GAMM</name>
<proteinExistence type="predicted"/>
<sequence length="79" mass="8472">MSISEKLALGPGETLRMNSTRTKGFVGETDVTCYSVLDASGNIIGTVTHTEHTAVRGFRVTNSATRTDLQGNDVLTANW</sequence>
<protein>
    <submittedName>
        <fullName evidence="1">Uncharacterized protein</fullName>
    </submittedName>
</protein>
<dbReference type="PATRIC" id="fig|1440762.4.peg.3448"/>
<dbReference type="EMBL" id="JPLA01000060">
    <property type="protein sequence ID" value="KLD62074.1"/>
    <property type="molecule type" value="Genomic_DNA"/>
</dbReference>
<evidence type="ECO:0000313" key="1">
    <source>
        <dbReference type="EMBL" id="KLD62074.1"/>
    </source>
</evidence>